<evidence type="ECO:0000256" key="4">
    <source>
        <dbReference type="ARBA" id="ARBA00038012"/>
    </source>
</evidence>
<dbReference type="RefSeq" id="XP_001356839.3">
    <property type="nucleotide sequence ID" value="XM_001356803.4"/>
</dbReference>
<evidence type="ECO:0000313" key="10">
    <source>
        <dbReference type="RefSeq" id="XP_001356839.3"/>
    </source>
</evidence>
<keyword evidence="9" id="KW-1185">Reference proteome</keyword>
<keyword evidence="7" id="KW-1133">Transmembrane helix</keyword>
<dbReference type="PANTHER" id="PTHR43856:SF1">
    <property type="entry name" value="MITOCHONDRIAL CARDIOLIPIN HYDROLASE"/>
    <property type="match status" value="1"/>
</dbReference>
<name>A0A6I8UKI1_DROPS</name>
<dbReference type="InterPro" id="IPR025202">
    <property type="entry name" value="PLD-like_dom"/>
</dbReference>
<dbReference type="Pfam" id="PF13091">
    <property type="entry name" value="PLDc_2"/>
    <property type="match status" value="1"/>
</dbReference>
<dbReference type="GO" id="GO:0034587">
    <property type="term" value="P:piRNA processing"/>
    <property type="evidence" value="ECO:0007669"/>
    <property type="project" value="TreeGrafter"/>
</dbReference>
<protein>
    <recommendedName>
        <fullName evidence="5">Mitochondrial cardiolipin hydrolase</fullName>
    </recommendedName>
    <alternativeName>
        <fullName evidence="6">Mitochondrial phospholipase</fullName>
    </alternativeName>
</protein>
<evidence type="ECO:0000256" key="6">
    <source>
        <dbReference type="ARBA" id="ARBA00043167"/>
    </source>
</evidence>
<dbReference type="GO" id="GO:0005739">
    <property type="term" value="C:mitochondrion"/>
    <property type="evidence" value="ECO:0007669"/>
    <property type="project" value="TreeGrafter"/>
</dbReference>
<dbReference type="PANTHER" id="PTHR43856">
    <property type="entry name" value="CARDIOLIPIN HYDROLASE"/>
    <property type="match status" value="1"/>
</dbReference>
<dbReference type="AlphaFoldDB" id="A0A6I8UKI1"/>
<feature type="transmembrane region" description="Helical" evidence="7">
    <location>
        <begin position="12"/>
        <end position="33"/>
    </location>
</feature>
<sequence>MNIVAIFENHPIVATVTVFASTGLAAELIVKAIKYVRSKTRRRRVHEVLFFNELGEICNKEHQSHGTQSAPKTFECKNKHCSLRQLEKISMLIDEAQYSIDICIYTFTCTDLFLAINRALDRGVSIRMISDHEMAYSSKSKVLKLANLGVPLRGPFTTKSMMHHKFCVIDGVARVQEIMGLKKCKWPRPYESVLISGSVNWTYNGFVGNFENCTITSDEILACQFQEEFNRMWKAFLVKE</sequence>
<accession>A0A6I8UKI1</accession>
<dbReference type="Proteomes" id="UP000001819">
    <property type="component" value="Chromosome 4"/>
</dbReference>
<evidence type="ECO:0000256" key="2">
    <source>
        <dbReference type="ARBA" id="ARBA00022963"/>
    </source>
</evidence>
<gene>
    <name evidence="10" type="primary">zuc</name>
</gene>
<evidence type="ECO:0000256" key="5">
    <source>
        <dbReference type="ARBA" id="ARBA00040549"/>
    </source>
</evidence>
<dbReference type="SUPFAM" id="SSF56024">
    <property type="entry name" value="Phospholipase D/nuclease"/>
    <property type="match status" value="1"/>
</dbReference>
<feature type="domain" description="Phospholipase D-like" evidence="8">
    <location>
        <begin position="92"/>
        <end position="233"/>
    </location>
</feature>
<keyword evidence="7" id="KW-0472">Membrane</keyword>
<comment type="similarity">
    <text evidence="4">Belongs to the phospholipase D family. MitoPLD/Zucchini subfamily.</text>
</comment>
<dbReference type="GO" id="GO:0016891">
    <property type="term" value="F:RNA endonuclease activity producing 5'-phosphomonoesters, hydrolytic mechanism"/>
    <property type="evidence" value="ECO:0007669"/>
    <property type="project" value="TreeGrafter"/>
</dbReference>
<keyword evidence="3" id="KW-0443">Lipid metabolism</keyword>
<dbReference type="KEGG" id="dpo:4817110"/>
<reference evidence="10" key="1">
    <citation type="submission" date="2025-08" db="UniProtKB">
        <authorList>
            <consortium name="RefSeq"/>
        </authorList>
    </citation>
    <scope>IDENTIFICATION</scope>
    <source>
        <strain evidence="10">MV-25-SWS-2005</strain>
        <tissue evidence="10">Whole body</tissue>
    </source>
</reference>
<keyword evidence="1 10" id="KW-0378">Hydrolase</keyword>
<dbReference type="InParanoid" id="A0A6I8UKI1"/>
<dbReference type="InterPro" id="IPR051406">
    <property type="entry name" value="PLD_domain"/>
</dbReference>
<evidence type="ECO:0000256" key="7">
    <source>
        <dbReference type="SAM" id="Phobius"/>
    </source>
</evidence>
<evidence type="ECO:0000256" key="1">
    <source>
        <dbReference type="ARBA" id="ARBA00022801"/>
    </source>
</evidence>
<evidence type="ECO:0000256" key="3">
    <source>
        <dbReference type="ARBA" id="ARBA00023098"/>
    </source>
</evidence>
<dbReference type="Gene3D" id="3.30.870.10">
    <property type="entry name" value="Endonuclease Chain A"/>
    <property type="match status" value="1"/>
</dbReference>
<evidence type="ECO:0000259" key="8">
    <source>
        <dbReference type="Pfam" id="PF13091"/>
    </source>
</evidence>
<evidence type="ECO:0000313" key="9">
    <source>
        <dbReference type="Proteomes" id="UP000001819"/>
    </source>
</evidence>
<dbReference type="FunCoup" id="A0A6I8UKI1">
    <property type="interactions" value="151"/>
</dbReference>
<organism evidence="9 10">
    <name type="scientific">Drosophila pseudoobscura pseudoobscura</name>
    <name type="common">Fruit fly</name>
    <dbReference type="NCBI Taxonomy" id="46245"/>
    <lineage>
        <taxon>Eukaryota</taxon>
        <taxon>Metazoa</taxon>
        <taxon>Ecdysozoa</taxon>
        <taxon>Arthropoda</taxon>
        <taxon>Hexapoda</taxon>
        <taxon>Insecta</taxon>
        <taxon>Pterygota</taxon>
        <taxon>Neoptera</taxon>
        <taxon>Endopterygota</taxon>
        <taxon>Diptera</taxon>
        <taxon>Brachycera</taxon>
        <taxon>Muscomorpha</taxon>
        <taxon>Ephydroidea</taxon>
        <taxon>Drosophilidae</taxon>
        <taxon>Drosophila</taxon>
        <taxon>Sophophora</taxon>
    </lineage>
</organism>
<dbReference type="GO" id="GO:0016042">
    <property type="term" value="P:lipid catabolic process"/>
    <property type="evidence" value="ECO:0007669"/>
    <property type="project" value="UniProtKB-KW"/>
</dbReference>
<proteinExistence type="inferred from homology"/>
<keyword evidence="7" id="KW-0812">Transmembrane</keyword>
<keyword evidence="2" id="KW-0442">Lipid degradation</keyword>
<dbReference type="ExpressionAtlas" id="A0A6I8UKI1">
    <property type="expression patterns" value="baseline"/>
</dbReference>